<evidence type="ECO:0000256" key="7">
    <source>
        <dbReference type="RuleBase" id="RU079119"/>
    </source>
</evidence>
<evidence type="ECO:0000256" key="2">
    <source>
        <dbReference type="ARBA" id="ARBA00007584"/>
    </source>
</evidence>
<dbReference type="InterPro" id="IPR010754">
    <property type="entry name" value="OPA3-like"/>
</dbReference>
<comment type="caution">
    <text evidence="10">The sequence shown here is derived from an EMBL/GenBank/DDBJ whole genome shotgun (WGS) entry which is preliminary data.</text>
</comment>
<feature type="transmembrane region" description="Helical" evidence="7">
    <location>
        <begin position="223"/>
        <end position="244"/>
    </location>
</feature>
<dbReference type="PANTHER" id="PTHR12499:SF0">
    <property type="entry name" value="OPTIC ATROPHY 3 PROTEIN"/>
    <property type="match status" value="1"/>
</dbReference>
<sequence>MVVERRRKNTNWHNLTLKEKYQQHWETKSFQPSDRSITLFGIGFVWVNTVSLVVEGFTLLLPHYFAPADGGEAGPGKSNTGLLLSKLATVYLFLGTVFQWWYLRDGRADKVTKSTSDGISRDDGLPQGWKFCSTCKLYVPPRSHHCTLCNACILKRDHHCFFSGSCVGFHNQRHFIIFLVYACVASSYGVFMQGAYLKSEEGLSYFIVLLAMWRTVTRQSWCLHLVLLLHFYLSTIIAVACVCFNSWQLKIIFNGQTSYEAVKGFTKYCKIKGDAGLNGKKKDWIYMNFVSACGTPLEFLFCLMVPFVKTQLQGYLAIRQVSKPIANYIKRSAKSSPFFKTWICMPPAQLYHWWEVNFRLRMMGLGRAKNVEKLSEKEAIELGGEMLGEFVVFSIAAVILILEYQRGARKEAAKEEKLEKELSSLKSKVQEMKTVTDIQTSQIKDLQRNFDFYKDLVKPNKGQERDLASDNSSYVKKIFGS</sequence>
<dbReference type="EC" id="2.3.1.225" evidence="7"/>
<evidence type="ECO:0000313" key="11">
    <source>
        <dbReference type="Proteomes" id="UP001283361"/>
    </source>
</evidence>
<evidence type="ECO:0000259" key="9">
    <source>
        <dbReference type="Pfam" id="PF01529"/>
    </source>
</evidence>
<name>A0AAE0XQC1_9GAST</name>
<comment type="domain">
    <text evidence="7">The DHHC domain is required for palmitoyltransferase activity.</text>
</comment>
<dbReference type="GO" id="GO:0019216">
    <property type="term" value="P:regulation of lipid metabolic process"/>
    <property type="evidence" value="ECO:0007669"/>
    <property type="project" value="TreeGrafter"/>
</dbReference>
<keyword evidence="5 8" id="KW-0175">Coiled coil</keyword>
<comment type="subcellular location">
    <subcellularLocation>
        <location evidence="1">Membrane</location>
        <topology evidence="1">Multi-pass membrane protein</topology>
    </subcellularLocation>
</comment>
<dbReference type="PANTHER" id="PTHR12499">
    <property type="entry name" value="OPTIC ATROPHY 3 PROTEIN OPA3"/>
    <property type="match status" value="1"/>
</dbReference>
<evidence type="ECO:0000256" key="5">
    <source>
        <dbReference type="ARBA" id="ARBA00023054"/>
    </source>
</evidence>
<evidence type="ECO:0000256" key="1">
    <source>
        <dbReference type="ARBA" id="ARBA00004141"/>
    </source>
</evidence>
<gene>
    <name evidence="10" type="ORF">RRG08_042558</name>
</gene>
<dbReference type="Pfam" id="PF01529">
    <property type="entry name" value="DHHC"/>
    <property type="match status" value="1"/>
</dbReference>
<keyword evidence="4 7" id="KW-1133">Transmembrane helix</keyword>
<dbReference type="GO" id="GO:0005739">
    <property type="term" value="C:mitochondrion"/>
    <property type="evidence" value="ECO:0007669"/>
    <property type="project" value="TreeGrafter"/>
</dbReference>
<dbReference type="Proteomes" id="UP001283361">
    <property type="component" value="Unassembled WGS sequence"/>
</dbReference>
<dbReference type="Pfam" id="PF07047">
    <property type="entry name" value="OPA3"/>
    <property type="match status" value="1"/>
</dbReference>
<protein>
    <recommendedName>
        <fullName evidence="7">Palmitoyltransferase</fullName>
        <ecNumber evidence="7">2.3.1.225</ecNumber>
    </recommendedName>
</protein>
<keyword evidence="3 7" id="KW-0812">Transmembrane</keyword>
<keyword evidence="7" id="KW-0808">Transferase</keyword>
<feature type="coiled-coil region" evidence="8">
    <location>
        <begin position="408"/>
        <end position="435"/>
    </location>
</feature>
<feature type="transmembrane region" description="Helical" evidence="7">
    <location>
        <begin position="81"/>
        <end position="103"/>
    </location>
</feature>
<dbReference type="AlphaFoldDB" id="A0AAE0XQC1"/>
<evidence type="ECO:0000256" key="6">
    <source>
        <dbReference type="ARBA" id="ARBA00023136"/>
    </source>
</evidence>
<evidence type="ECO:0000256" key="8">
    <source>
        <dbReference type="SAM" id="Coils"/>
    </source>
</evidence>
<feature type="transmembrane region" description="Helical" evidence="7">
    <location>
        <begin position="386"/>
        <end position="404"/>
    </location>
</feature>
<comment type="similarity">
    <text evidence="2">Belongs to the OPA3 family.</text>
</comment>
<evidence type="ECO:0000256" key="4">
    <source>
        <dbReference type="ARBA" id="ARBA00022989"/>
    </source>
</evidence>
<comment type="similarity">
    <text evidence="7">Belongs to the DHHC palmitoyltransferase family.</text>
</comment>
<dbReference type="GO" id="GO:0016020">
    <property type="term" value="C:membrane"/>
    <property type="evidence" value="ECO:0007669"/>
    <property type="project" value="UniProtKB-SubCell"/>
</dbReference>
<organism evidence="10 11">
    <name type="scientific">Elysia crispata</name>
    <name type="common">lettuce slug</name>
    <dbReference type="NCBI Taxonomy" id="231223"/>
    <lineage>
        <taxon>Eukaryota</taxon>
        <taxon>Metazoa</taxon>
        <taxon>Spiralia</taxon>
        <taxon>Lophotrochozoa</taxon>
        <taxon>Mollusca</taxon>
        <taxon>Gastropoda</taxon>
        <taxon>Heterobranchia</taxon>
        <taxon>Euthyneura</taxon>
        <taxon>Panpulmonata</taxon>
        <taxon>Sacoglossa</taxon>
        <taxon>Placobranchoidea</taxon>
        <taxon>Plakobranchidae</taxon>
        <taxon>Elysia</taxon>
    </lineage>
</organism>
<dbReference type="PROSITE" id="PS50216">
    <property type="entry name" value="DHHC"/>
    <property type="match status" value="1"/>
</dbReference>
<reference evidence="10" key="1">
    <citation type="journal article" date="2023" name="G3 (Bethesda)">
        <title>A reference genome for the long-term kleptoplast-retaining sea slug Elysia crispata morphotype clarki.</title>
        <authorList>
            <person name="Eastman K.E."/>
            <person name="Pendleton A.L."/>
            <person name="Shaikh M.A."/>
            <person name="Suttiyut T."/>
            <person name="Ogas R."/>
            <person name="Tomko P."/>
            <person name="Gavelis G."/>
            <person name="Widhalm J.R."/>
            <person name="Wisecaver J.H."/>
        </authorList>
    </citation>
    <scope>NUCLEOTIDE SEQUENCE</scope>
    <source>
        <strain evidence="10">ECLA1</strain>
    </source>
</reference>
<keyword evidence="7" id="KW-0012">Acyltransferase</keyword>
<dbReference type="GO" id="GO:0019706">
    <property type="term" value="F:protein-cysteine S-palmitoyltransferase activity"/>
    <property type="evidence" value="ECO:0007669"/>
    <property type="project" value="UniProtKB-EC"/>
</dbReference>
<feature type="transmembrane region" description="Helical" evidence="7">
    <location>
        <begin position="285"/>
        <end position="308"/>
    </location>
</feature>
<keyword evidence="6 7" id="KW-0472">Membrane</keyword>
<feature type="transmembrane region" description="Helical" evidence="7">
    <location>
        <begin position="175"/>
        <end position="196"/>
    </location>
</feature>
<dbReference type="InterPro" id="IPR001594">
    <property type="entry name" value="Palmitoyltrfase_DHHC"/>
</dbReference>
<proteinExistence type="inferred from homology"/>
<dbReference type="EMBL" id="JAWDGP010007852">
    <property type="protein sequence ID" value="KAK3702565.1"/>
    <property type="molecule type" value="Genomic_DNA"/>
</dbReference>
<evidence type="ECO:0000256" key="3">
    <source>
        <dbReference type="ARBA" id="ARBA00022692"/>
    </source>
</evidence>
<keyword evidence="11" id="KW-1185">Reference proteome</keyword>
<accession>A0AAE0XQC1</accession>
<feature type="domain" description="Palmitoyltransferase DHHC" evidence="9">
    <location>
        <begin position="129"/>
        <end position="263"/>
    </location>
</feature>
<comment type="catalytic activity">
    <reaction evidence="7">
        <text>L-cysteinyl-[protein] + hexadecanoyl-CoA = S-hexadecanoyl-L-cysteinyl-[protein] + CoA</text>
        <dbReference type="Rhea" id="RHEA:36683"/>
        <dbReference type="Rhea" id="RHEA-COMP:10131"/>
        <dbReference type="Rhea" id="RHEA-COMP:11032"/>
        <dbReference type="ChEBI" id="CHEBI:29950"/>
        <dbReference type="ChEBI" id="CHEBI:57287"/>
        <dbReference type="ChEBI" id="CHEBI:57379"/>
        <dbReference type="ChEBI" id="CHEBI:74151"/>
        <dbReference type="EC" id="2.3.1.225"/>
    </reaction>
</comment>
<feature type="transmembrane region" description="Helical" evidence="7">
    <location>
        <begin position="37"/>
        <end position="61"/>
    </location>
</feature>
<evidence type="ECO:0000313" key="10">
    <source>
        <dbReference type="EMBL" id="KAK3702565.1"/>
    </source>
</evidence>